<evidence type="ECO:0000256" key="4">
    <source>
        <dbReference type="ARBA" id="ARBA00022989"/>
    </source>
</evidence>
<evidence type="ECO:0000313" key="8">
    <source>
        <dbReference type="Proteomes" id="UP000425411"/>
    </source>
</evidence>
<evidence type="ECO:0000256" key="5">
    <source>
        <dbReference type="ARBA" id="ARBA00023136"/>
    </source>
</evidence>
<dbReference type="InterPro" id="IPR000292">
    <property type="entry name" value="For/NO2_transpt"/>
</dbReference>
<comment type="subcellular location">
    <subcellularLocation>
        <location evidence="1">Membrane</location>
        <topology evidence="1">Multi-pass membrane protein</topology>
    </subcellularLocation>
</comment>
<dbReference type="FunFam" id="1.20.1080.10:FF:000011">
    <property type="entry name" value="Formate family transporter"/>
    <property type="match status" value="1"/>
</dbReference>
<evidence type="ECO:0000256" key="1">
    <source>
        <dbReference type="ARBA" id="ARBA00004141"/>
    </source>
</evidence>
<protein>
    <submittedName>
        <fullName evidence="7">Formate/nitrite transporter</fullName>
    </submittedName>
</protein>
<evidence type="ECO:0000256" key="2">
    <source>
        <dbReference type="ARBA" id="ARBA00022448"/>
    </source>
</evidence>
<dbReference type="PANTHER" id="PTHR30520:SF6">
    <property type="entry name" value="FORMATE_NITRATE FAMILY TRANSPORTER (EUROFUNG)"/>
    <property type="match status" value="1"/>
</dbReference>
<comment type="similarity">
    <text evidence="6">Belongs to the FNT transporter (TC 1.A.16) family.</text>
</comment>
<keyword evidence="5" id="KW-0472">Membrane</keyword>
<keyword evidence="4" id="KW-1133">Transmembrane helix</keyword>
<organism evidence="7 8">
    <name type="scientific">Gemella morbillorum</name>
    <dbReference type="NCBI Taxonomy" id="29391"/>
    <lineage>
        <taxon>Bacteria</taxon>
        <taxon>Bacillati</taxon>
        <taxon>Bacillota</taxon>
        <taxon>Bacilli</taxon>
        <taxon>Bacillales</taxon>
        <taxon>Gemellaceae</taxon>
        <taxon>Gemella</taxon>
    </lineage>
</organism>
<name>A0A2X4NBC0_9BACL</name>
<dbReference type="InterPro" id="IPR024002">
    <property type="entry name" value="For/NO2_transpt_CS"/>
</dbReference>
<keyword evidence="2" id="KW-0813">Transport</keyword>
<evidence type="ECO:0000256" key="3">
    <source>
        <dbReference type="ARBA" id="ARBA00022692"/>
    </source>
</evidence>
<evidence type="ECO:0000313" key="7">
    <source>
        <dbReference type="EMBL" id="QGS09596.1"/>
    </source>
</evidence>
<proteinExistence type="inferred from homology"/>
<gene>
    <name evidence="7" type="ORF">FOC49_06740</name>
</gene>
<dbReference type="Proteomes" id="UP000425411">
    <property type="component" value="Chromosome"/>
</dbReference>
<dbReference type="Gene3D" id="1.20.1080.10">
    <property type="entry name" value="Glycerol uptake facilitator protein"/>
    <property type="match status" value="1"/>
</dbReference>
<dbReference type="AlphaFoldDB" id="A0A2X4NBC0"/>
<dbReference type="PROSITE" id="PS01005">
    <property type="entry name" value="FORMATE_NITRITE_TP_1"/>
    <property type="match status" value="1"/>
</dbReference>
<reference evidence="7 8" key="1">
    <citation type="submission" date="2019-11" db="EMBL/GenBank/DDBJ databases">
        <title>FDA dAtabase for Regulatory Grade micrObial Sequences (FDA-ARGOS): Supporting development and validation of Infectious Disease Dx tests.</title>
        <authorList>
            <person name="Turner S."/>
            <person name="Byrd R."/>
            <person name="Tallon L."/>
            <person name="Sadzewicz L."/>
            <person name="Vavikolanu K."/>
            <person name="Mehta A."/>
            <person name="Aluvathingal J."/>
            <person name="Nadendla S."/>
            <person name="Myers T."/>
            <person name="Yan Y."/>
            <person name="Sichtig H."/>
        </authorList>
    </citation>
    <scope>NUCLEOTIDE SEQUENCE [LARGE SCALE GENOMIC DNA]</scope>
    <source>
        <strain evidence="7 8">FDAARGOS_741</strain>
    </source>
</reference>
<dbReference type="RefSeq" id="WP_004632240.1">
    <property type="nucleotide sequence ID" value="NZ_CP046314.1"/>
</dbReference>
<accession>A0A2X4NBC0</accession>
<keyword evidence="3" id="KW-0812">Transmembrane</keyword>
<keyword evidence="8" id="KW-1185">Reference proteome</keyword>
<dbReference type="GO" id="GO:0015499">
    <property type="term" value="F:formate transmembrane transporter activity"/>
    <property type="evidence" value="ECO:0007669"/>
    <property type="project" value="TreeGrafter"/>
</dbReference>
<dbReference type="Pfam" id="PF01226">
    <property type="entry name" value="Form_Nir_trans"/>
    <property type="match status" value="1"/>
</dbReference>
<dbReference type="PANTHER" id="PTHR30520">
    <property type="entry name" value="FORMATE TRANSPORTER-RELATED"/>
    <property type="match status" value="1"/>
</dbReference>
<evidence type="ECO:0000256" key="6">
    <source>
        <dbReference type="ARBA" id="ARBA00049660"/>
    </source>
</evidence>
<dbReference type="OrthoDB" id="9786493at2"/>
<dbReference type="GeneID" id="93207377"/>
<dbReference type="InterPro" id="IPR023271">
    <property type="entry name" value="Aquaporin-like"/>
</dbReference>
<dbReference type="EMBL" id="CP046314">
    <property type="protein sequence ID" value="QGS09596.1"/>
    <property type="molecule type" value="Genomic_DNA"/>
</dbReference>
<dbReference type="GO" id="GO:0005886">
    <property type="term" value="C:plasma membrane"/>
    <property type="evidence" value="ECO:0007669"/>
    <property type="project" value="TreeGrafter"/>
</dbReference>
<sequence length="266" mass="28350">MANMTKTYLEPQEIYEYTSKKGVAKATANLKYMLSLGFLGGAFISVGYLAYIRVAGTLPHEWGGLGTLLGAAVFPIGLICILVGGGELITSNMMAVTLSVFDKKLKPSLLLKNLIVITLANLVGALFVAYFLGHLTGLTEGAVFEKTVHTAEAKINANYIQMICSGIGCNWLVGMGAWLAFCAKDTSGKIIGVWFPIMTFVAIGFQHVVANMFVIPAAMFGGANITMGQFLNNMVGVFIGNYLGGAILVAGLYTLAYKKKNTESNS</sequence>